<sequence length="85" mass="9149">MHIYSFEGFEVEATISTTTSFCLVTSNAAPVGITSDATVGALLITMHNHIVLLTSMAAASARTTTELELDKFITHSVQRLAKHLN</sequence>
<reference evidence="2" key="2">
    <citation type="submission" date="2018-02" db="UniProtKB">
        <authorList>
            <consortium name="EnsemblPlants"/>
        </authorList>
    </citation>
    <scope>IDENTIFICATION</scope>
    <source>
        <strain evidence="2">Williams 82</strain>
    </source>
</reference>
<dbReference type="EnsemblPlants" id="KRH19128">
    <property type="protein sequence ID" value="KRH19128"/>
    <property type="gene ID" value="GLYMA_13G102500"/>
</dbReference>
<reference evidence="1" key="3">
    <citation type="submission" date="2018-07" db="EMBL/GenBank/DDBJ databases">
        <title>WGS assembly of Glycine max.</title>
        <authorList>
            <person name="Schmutz J."/>
            <person name="Cannon S."/>
            <person name="Schlueter J."/>
            <person name="Ma J."/>
            <person name="Mitros T."/>
            <person name="Nelson W."/>
            <person name="Hyten D."/>
            <person name="Song Q."/>
            <person name="Thelen J."/>
            <person name="Cheng J."/>
            <person name="Xu D."/>
            <person name="Hellsten U."/>
            <person name="May G."/>
            <person name="Yu Y."/>
            <person name="Sakurai T."/>
            <person name="Umezawa T."/>
            <person name="Bhattacharyya M."/>
            <person name="Sandhu D."/>
            <person name="Valliyodan B."/>
            <person name="Lindquist E."/>
            <person name="Peto M."/>
            <person name="Grant D."/>
            <person name="Shu S."/>
            <person name="Goodstein D."/>
            <person name="Barry K."/>
            <person name="Futrell-Griggs M."/>
            <person name="Abernathy B."/>
            <person name="Du J."/>
            <person name="Tian Z."/>
            <person name="Zhu L."/>
            <person name="Gill N."/>
            <person name="Joshi T."/>
            <person name="Libault M."/>
            <person name="Sethuraman A."/>
            <person name="Zhang X."/>
            <person name="Shinozaki K."/>
            <person name="Nguyen H."/>
            <person name="Wing R."/>
            <person name="Cregan P."/>
            <person name="Specht J."/>
            <person name="Grimwood J."/>
            <person name="Rokhsar D."/>
            <person name="Stacey G."/>
            <person name="Shoemaker R."/>
            <person name="Jackson S."/>
        </authorList>
    </citation>
    <scope>NUCLEOTIDE SEQUENCE</scope>
    <source>
        <tissue evidence="1">Callus</tissue>
    </source>
</reference>
<proteinExistence type="predicted"/>
<dbReference type="AlphaFoldDB" id="A0A0R0GUK8"/>
<dbReference type="EMBL" id="CM000846">
    <property type="protein sequence ID" value="KRH19128.1"/>
    <property type="molecule type" value="Genomic_DNA"/>
</dbReference>
<dbReference type="SMR" id="A0A0R0GUK8"/>
<evidence type="ECO:0000313" key="2">
    <source>
        <dbReference type="EnsemblPlants" id="KRH19128"/>
    </source>
</evidence>
<dbReference type="InParanoid" id="A0A0R0GUK8"/>
<dbReference type="Proteomes" id="UP000008827">
    <property type="component" value="Chromosome 13"/>
</dbReference>
<gene>
    <name evidence="1" type="ORF">GLYMA_13G102500</name>
</gene>
<accession>A0A0R0GUK8</accession>
<evidence type="ECO:0000313" key="1">
    <source>
        <dbReference type="EMBL" id="KRH19128.1"/>
    </source>
</evidence>
<dbReference type="Gramene" id="KRH19128">
    <property type="protein sequence ID" value="KRH19128"/>
    <property type="gene ID" value="GLYMA_13G102500"/>
</dbReference>
<organism evidence="1">
    <name type="scientific">Glycine max</name>
    <name type="common">Soybean</name>
    <name type="synonym">Glycine hispida</name>
    <dbReference type="NCBI Taxonomy" id="3847"/>
    <lineage>
        <taxon>Eukaryota</taxon>
        <taxon>Viridiplantae</taxon>
        <taxon>Streptophyta</taxon>
        <taxon>Embryophyta</taxon>
        <taxon>Tracheophyta</taxon>
        <taxon>Spermatophyta</taxon>
        <taxon>Magnoliopsida</taxon>
        <taxon>eudicotyledons</taxon>
        <taxon>Gunneridae</taxon>
        <taxon>Pentapetalae</taxon>
        <taxon>rosids</taxon>
        <taxon>fabids</taxon>
        <taxon>Fabales</taxon>
        <taxon>Fabaceae</taxon>
        <taxon>Papilionoideae</taxon>
        <taxon>50 kb inversion clade</taxon>
        <taxon>NPAAA clade</taxon>
        <taxon>indigoferoid/millettioid clade</taxon>
        <taxon>Phaseoleae</taxon>
        <taxon>Glycine</taxon>
        <taxon>Glycine subgen. Soja</taxon>
    </lineage>
</organism>
<name>A0A0R0GUK8_SOYBN</name>
<protein>
    <submittedName>
        <fullName evidence="1 2">Uncharacterized protein</fullName>
    </submittedName>
</protein>
<reference evidence="1 2" key="1">
    <citation type="journal article" date="2010" name="Nature">
        <title>Genome sequence of the palaeopolyploid soybean.</title>
        <authorList>
            <person name="Schmutz J."/>
            <person name="Cannon S.B."/>
            <person name="Schlueter J."/>
            <person name="Ma J."/>
            <person name="Mitros T."/>
            <person name="Nelson W."/>
            <person name="Hyten D.L."/>
            <person name="Song Q."/>
            <person name="Thelen J.J."/>
            <person name="Cheng J."/>
            <person name="Xu D."/>
            <person name="Hellsten U."/>
            <person name="May G.D."/>
            <person name="Yu Y."/>
            <person name="Sakurai T."/>
            <person name="Umezawa T."/>
            <person name="Bhattacharyya M.K."/>
            <person name="Sandhu D."/>
            <person name="Valliyodan B."/>
            <person name="Lindquist E."/>
            <person name="Peto M."/>
            <person name="Grant D."/>
            <person name="Shu S."/>
            <person name="Goodstein D."/>
            <person name="Barry K."/>
            <person name="Futrell-Griggs M."/>
            <person name="Abernathy B."/>
            <person name="Du J."/>
            <person name="Tian Z."/>
            <person name="Zhu L."/>
            <person name="Gill N."/>
            <person name="Joshi T."/>
            <person name="Libault M."/>
            <person name="Sethuraman A."/>
            <person name="Zhang X.-C."/>
            <person name="Shinozaki K."/>
            <person name="Nguyen H.T."/>
            <person name="Wing R.A."/>
            <person name="Cregan P."/>
            <person name="Specht J."/>
            <person name="Grimwood J."/>
            <person name="Rokhsar D."/>
            <person name="Stacey G."/>
            <person name="Shoemaker R.C."/>
            <person name="Jackson S.A."/>
        </authorList>
    </citation>
    <scope>NUCLEOTIDE SEQUENCE</scope>
    <source>
        <strain evidence="2">cv. Williams 82</strain>
        <tissue evidence="1">Callus</tissue>
    </source>
</reference>
<evidence type="ECO:0000313" key="3">
    <source>
        <dbReference type="Proteomes" id="UP000008827"/>
    </source>
</evidence>
<keyword evidence="3" id="KW-1185">Reference proteome</keyword>